<dbReference type="PANTHER" id="PTHR42673">
    <property type="entry name" value="MALEYLACETOACETATE ISOMERASE"/>
    <property type="match status" value="1"/>
</dbReference>
<dbReference type="Pfam" id="PF13409">
    <property type="entry name" value="GST_N_2"/>
    <property type="match status" value="1"/>
</dbReference>
<organism evidence="3 4">
    <name type="scientific">Ascochyta lentis</name>
    <dbReference type="NCBI Taxonomy" id="205686"/>
    <lineage>
        <taxon>Eukaryota</taxon>
        <taxon>Fungi</taxon>
        <taxon>Dikarya</taxon>
        <taxon>Ascomycota</taxon>
        <taxon>Pezizomycotina</taxon>
        <taxon>Dothideomycetes</taxon>
        <taxon>Pleosporomycetidae</taxon>
        <taxon>Pleosporales</taxon>
        <taxon>Pleosporineae</taxon>
        <taxon>Didymellaceae</taxon>
        <taxon>Ascochyta</taxon>
    </lineage>
</organism>
<sequence length="226" mass="25197">MSEEPLTLISATPSSFARMPRIALALKNIPFTVVNEIPWHATTQTPQHNPLEKLPILLFPDGRPPVYESAHIQNYIVEKYADRGPLLLPGNLDDNLLAKQIVALSVGCMDALVLSGWEVRRPVERQSKLWIARQERKIDGAMCAFNAYVEEALARGSSAEFVLGHELSIADIAIVCAVGGVDFVGFKATWRVQYPSLAGYFDRLDEMDVFKETRPVMFDLKDEAVV</sequence>
<dbReference type="PROSITE" id="PS50404">
    <property type="entry name" value="GST_NTER"/>
    <property type="match status" value="1"/>
</dbReference>
<reference evidence="3" key="2">
    <citation type="submission" date="2020-09" db="EMBL/GenBank/DDBJ databases">
        <title>Reference genome assembly for Australian Ascochyta lentis isolate Al4.</title>
        <authorList>
            <person name="Lee R.C."/>
            <person name="Farfan-Caceres L.M."/>
            <person name="Debler J.W."/>
            <person name="Williams A.H."/>
            <person name="Henares B.M."/>
        </authorList>
    </citation>
    <scope>NUCLEOTIDE SEQUENCE</scope>
    <source>
        <strain evidence="3">Al4</strain>
    </source>
</reference>
<dbReference type="PROSITE" id="PS50405">
    <property type="entry name" value="GST_CTER"/>
    <property type="match status" value="1"/>
</dbReference>
<dbReference type="InterPro" id="IPR010987">
    <property type="entry name" value="Glutathione-S-Trfase_C-like"/>
</dbReference>
<dbReference type="GO" id="GO:0006559">
    <property type="term" value="P:L-phenylalanine catabolic process"/>
    <property type="evidence" value="ECO:0007669"/>
    <property type="project" value="TreeGrafter"/>
</dbReference>
<evidence type="ECO:0000259" key="2">
    <source>
        <dbReference type="PROSITE" id="PS50405"/>
    </source>
</evidence>
<dbReference type="SUPFAM" id="SSF52833">
    <property type="entry name" value="Thioredoxin-like"/>
    <property type="match status" value="1"/>
</dbReference>
<reference evidence="3" key="1">
    <citation type="submission" date="2018-12" db="EMBL/GenBank/DDBJ databases">
        <authorList>
            <person name="Syme R.A."/>
            <person name="Farfan-Caceres L."/>
            <person name="Lichtenzveig J."/>
        </authorList>
    </citation>
    <scope>NUCLEOTIDE SEQUENCE</scope>
    <source>
        <strain evidence="3">Al4</strain>
    </source>
</reference>
<dbReference type="AlphaFoldDB" id="A0A8H7MGL4"/>
<feature type="domain" description="GST N-terminal" evidence="1">
    <location>
        <begin position="4"/>
        <end position="84"/>
    </location>
</feature>
<dbReference type="Gene3D" id="1.20.1050.10">
    <property type="match status" value="1"/>
</dbReference>
<dbReference type="SFLD" id="SFLDS00019">
    <property type="entry name" value="Glutathione_Transferase_(cytos"/>
    <property type="match status" value="1"/>
</dbReference>
<dbReference type="SUPFAM" id="SSF47616">
    <property type="entry name" value="GST C-terminal domain-like"/>
    <property type="match status" value="1"/>
</dbReference>
<name>A0A8H7MGL4_9PLEO</name>
<dbReference type="OrthoDB" id="249703at2759"/>
<dbReference type="Proteomes" id="UP000651452">
    <property type="component" value="Unassembled WGS sequence"/>
</dbReference>
<dbReference type="PANTHER" id="PTHR42673:SF4">
    <property type="entry name" value="MALEYLACETOACETATE ISOMERASE"/>
    <property type="match status" value="1"/>
</dbReference>
<evidence type="ECO:0000259" key="1">
    <source>
        <dbReference type="PROSITE" id="PS50404"/>
    </source>
</evidence>
<dbReference type="InterPro" id="IPR036282">
    <property type="entry name" value="Glutathione-S-Trfase_C_sf"/>
</dbReference>
<dbReference type="EMBL" id="RZGK01000014">
    <property type="protein sequence ID" value="KAF9694238.1"/>
    <property type="molecule type" value="Genomic_DNA"/>
</dbReference>
<dbReference type="Pfam" id="PF13410">
    <property type="entry name" value="GST_C_2"/>
    <property type="match status" value="1"/>
</dbReference>
<proteinExistence type="predicted"/>
<keyword evidence="4" id="KW-1185">Reference proteome</keyword>
<dbReference type="InterPro" id="IPR040079">
    <property type="entry name" value="Glutathione_S-Trfase"/>
</dbReference>
<dbReference type="GO" id="GO:0016034">
    <property type="term" value="F:maleylacetoacetate isomerase activity"/>
    <property type="evidence" value="ECO:0007669"/>
    <property type="project" value="TreeGrafter"/>
</dbReference>
<dbReference type="InterPro" id="IPR004045">
    <property type="entry name" value="Glutathione_S-Trfase_N"/>
</dbReference>
<evidence type="ECO:0000313" key="3">
    <source>
        <dbReference type="EMBL" id="KAF9694238.1"/>
    </source>
</evidence>
<dbReference type="CDD" id="cd03205">
    <property type="entry name" value="GST_C_6"/>
    <property type="match status" value="1"/>
</dbReference>
<accession>A0A8H7MGL4</accession>
<evidence type="ECO:0000313" key="4">
    <source>
        <dbReference type="Proteomes" id="UP000651452"/>
    </source>
</evidence>
<dbReference type="Gene3D" id="3.40.30.10">
    <property type="entry name" value="Glutaredoxin"/>
    <property type="match status" value="1"/>
</dbReference>
<dbReference type="GO" id="GO:0004364">
    <property type="term" value="F:glutathione transferase activity"/>
    <property type="evidence" value="ECO:0007669"/>
    <property type="project" value="TreeGrafter"/>
</dbReference>
<dbReference type="InterPro" id="IPR036249">
    <property type="entry name" value="Thioredoxin-like_sf"/>
</dbReference>
<dbReference type="GO" id="GO:0006749">
    <property type="term" value="P:glutathione metabolic process"/>
    <property type="evidence" value="ECO:0007669"/>
    <property type="project" value="TreeGrafter"/>
</dbReference>
<feature type="domain" description="GST C-terminal" evidence="2">
    <location>
        <begin position="91"/>
        <end position="226"/>
    </location>
</feature>
<protein>
    <recommendedName>
        <fullName evidence="5">Glutathione S-transferase</fullName>
    </recommendedName>
</protein>
<comment type="caution">
    <text evidence="3">The sequence shown here is derived from an EMBL/GenBank/DDBJ whole genome shotgun (WGS) entry which is preliminary data.</text>
</comment>
<gene>
    <name evidence="3" type="ORF">EKO04_008094</name>
</gene>
<evidence type="ECO:0008006" key="5">
    <source>
        <dbReference type="Google" id="ProtNLM"/>
    </source>
</evidence>